<dbReference type="EMBL" id="CM000950">
    <property type="protein sequence ID" value="EFH30834.1"/>
    <property type="molecule type" value="Genomic_DNA"/>
</dbReference>
<feature type="transmembrane region" description="Helical" evidence="2">
    <location>
        <begin position="164"/>
        <end position="183"/>
    </location>
</feature>
<reference evidence="4" key="1">
    <citation type="submission" date="2008-02" db="EMBL/GenBank/DDBJ databases">
        <authorList>
            <consortium name="The Broad Institute Genome Sequencing Platform"/>
            <person name="Fischbach M."/>
            <person name="Ward D."/>
            <person name="Young S."/>
            <person name="Jaffe D."/>
            <person name="Gnerre S."/>
            <person name="Berlin A."/>
            <person name="Heiman D."/>
            <person name="Hepburn T."/>
            <person name="Sykes S."/>
            <person name="Alvarado L."/>
            <person name="Kodira C.D."/>
            <person name="Straight P."/>
            <person name="Clardy J."/>
            <person name="Hung D."/>
            <person name="Kolter R."/>
            <person name="Mekalanos J."/>
            <person name="Walker S."/>
            <person name="Walsh C.T."/>
            <person name="Lander E."/>
            <person name="Galagan J."/>
            <person name="Nusbaum C."/>
            <person name="Birren B."/>
        </authorList>
    </citation>
    <scope>NUCLEOTIDE SEQUENCE [LARGE SCALE GENOMIC DNA]</scope>
    <source>
        <strain evidence="4">ATCC 25486 / DSM 40338 / CBS 914.69 / JCM 4507 / NBRC 13074 / NRRL 2958 / 5647</strain>
    </source>
</reference>
<name>D6X9T4_STRE2</name>
<dbReference type="HOGENOM" id="CLU_1239585_0_0_11"/>
<dbReference type="Proteomes" id="UP000002805">
    <property type="component" value="Chromosome"/>
</dbReference>
<evidence type="ECO:0000313" key="3">
    <source>
        <dbReference type="EMBL" id="EFH30834.1"/>
    </source>
</evidence>
<protein>
    <submittedName>
        <fullName evidence="3">Predicted protein</fullName>
    </submittedName>
</protein>
<organism evidence="3 4">
    <name type="scientific">Streptomyces pristinaespiralis (strain ATCC 25486 / DSM 40338 / CBS 914.69 / JCM 4507 / KCC S-0507 / NBRC 13074 / NRRL 2958 / 5647)</name>
    <dbReference type="NCBI Taxonomy" id="457429"/>
    <lineage>
        <taxon>Bacteria</taxon>
        <taxon>Bacillati</taxon>
        <taxon>Actinomycetota</taxon>
        <taxon>Actinomycetes</taxon>
        <taxon>Kitasatosporales</taxon>
        <taxon>Streptomycetaceae</taxon>
        <taxon>Streptomyces</taxon>
    </lineage>
</organism>
<accession>D6X9T4</accession>
<keyword evidence="2" id="KW-0812">Transmembrane</keyword>
<feature type="transmembrane region" description="Helical" evidence="2">
    <location>
        <begin position="195"/>
        <end position="213"/>
    </location>
</feature>
<keyword evidence="2" id="KW-0472">Membrane</keyword>
<feature type="transmembrane region" description="Helical" evidence="2">
    <location>
        <begin position="119"/>
        <end position="144"/>
    </location>
</feature>
<sequence>MAHPARGRGRGSGRARTRGSGGDSDDRASDRIRHDDMTALLRYHTALLLRSQRWLPPVLLYGAALAVGVQGGGPVLDSLGYTAAALLPVTAWLVRICATQEPPAARCVTAAAAGAPRAHLASLLAAALCAAVLGAVAVTFVVLISAPSGAAHEAVVPRPAAAGAGLVAGAVCVLLGVAVGALCTRPLLHARGWSLAATVLLALLALVSSGSPARYAVTGLVTGSRNGVVTLPLLPLLAAALIASAAAGVASVLAPLRGADGGRAAS</sequence>
<proteinExistence type="predicted"/>
<reference evidence="4" key="2">
    <citation type="submission" date="2009-10" db="EMBL/GenBank/DDBJ databases">
        <title>The genome sequence of Streptomyces pristinaespiralis strain ATCC 25486.</title>
        <authorList>
            <consortium name="The Broad Institute Genome Sequencing Platform"/>
            <consortium name="Broad Institute Microbial Sequencing Center"/>
            <person name="Fischbach M."/>
            <person name="Godfrey P."/>
            <person name="Ward D."/>
            <person name="Young S."/>
            <person name="Zeng Q."/>
            <person name="Koehrsen M."/>
            <person name="Alvarado L."/>
            <person name="Berlin A.M."/>
            <person name="Bochicchio J."/>
            <person name="Borenstein D."/>
            <person name="Chapman S.B."/>
            <person name="Chen Z."/>
            <person name="Engels R."/>
            <person name="Freedman E."/>
            <person name="Gellesch M."/>
            <person name="Goldberg J."/>
            <person name="Griggs A."/>
            <person name="Gujja S."/>
            <person name="Heilman E.R."/>
            <person name="Heiman D.I."/>
            <person name="Hepburn T.A."/>
            <person name="Howarth C."/>
            <person name="Jen D."/>
            <person name="Larson L."/>
            <person name="Lewis B."/>
            <person name="Mehta T."/>
            <person name="Park D."/>
            <person name="Pearson M."/>
            <person name="Richards J."/>
            <person name="Roberts A."/>
            <person name="Saif S."/>
            <person name="Shea T.D."/>
            <person name="Shenoy N."/>
            <person name="Sisk P."/>
            <person name="Stolte C."/>
            <person name="Sykes S.N."/>
            <person name="Thomson T."/>
            <person name="Walk T."/>
            <person name="White J."/>
            <person name="Yandava C."/>
            <person name="Straight P."/>
            <person name="Clardy J."/>
            <person name="Hung D."/>
            <person name="Kolter R."/>
            <person name="Mekalanos J."/>
            <person name="Walker S."/>
            <person name="Walsh C.T."/>
            <person name="Wieland-Brown L.C."/>
            <person name="Haas B."/>
            <person name="Nusbaum C."/>
            <person name="Birren B."/>
        </authorList>
    </citation>
    <scope>NUCLEOTIDE SEQUENCE [LARGE SCALE GENOMIC DNA]</scope>
    <source>
        <strain evidence="4">ATCC 25486 / DSM 40338 / CBS 914.69 / JCM 4507 / NBRC 13074 / NRRL 2958 / 5647</strain>
    </source>
</reference>
<feature type="compositionally biased region" description="Basic residues" evidence="1">
    <location>
        <begin position="1"/>
        <end position="17"/>
    </location>
</feature>
<feature type="region of interest" description="Disordered" evidence="1">
    <location>
        <begin position="1"/>
        <end position="30"/>
    </location>
</feature>
<dbReference type="eggNOG" id="COG1131">
    <property type="taxonomic scope" value="Bacteria"/>
</dbReference>
<keyword evidence="2" id="KW-1133">Transmembrane helix</keyword>
<evidence type="ECO:0000256" key="1">
    <source>
        <dbReference type="SAM" id="MobiDB-lite"/>
    </source>
</evidence>
<dbReference type="AlphaFoldDB" id="D6X9T4"/>
<gene>
    <name evidence="3" type="ORF">SSDG_06052</name>
</gene>
<evidence type="ECO:0000256" key="2">
    <source>
        <dbReference type="SAM" id="Phobius"/>
    </source>
</evidence>
<evidence type="ECO:0000313" key="4">
    <source>
        <dbReference type="Proteomes" id="UP000002805"/>
    </source>
</evidence>
<feature type="transmembrane region" description="Helical" evidence="2">
    <location>
        <begin position="233"/>
        <end position="256"/>
    </location>
</feature>
<keyword evidence="4" id="KW-1185">Reference proteome</keyword>